<protein>
    <submittedName>
        <fullName evidence="5">Aldo/keto reductase</fullName>
    </submittedName>
</protein>
<proteinExistence type="inferred from homology"/>
<keyword evidence="2" id="KW-0521">NADP</keyword>
<comment type="similarity">
    <text evidence="1">Belongs to the aldo/keto reductase family.</text>
</comment>
<gene>
    <name evidence="5" type="ORF">FH608_049840</name>
</gene>
<evidence type="ECO:0000256" key="2">
    <source>
        <dbReference type="ARBA" id="ARBA00022857"/>
    </source>
</evidence>
<reference evidence="5 6" key="1">
    <citation type="submission" date="2019-10" db="EMBL/GenBank/DDBJ databases">
        <title>Nonomuraea sp. nov., isolated from Phyllanthus amarus.</title>
        <authorList>
            <person name="Klykleung N."/>
            <person name="Tanasupawat S."/>
        </authorList>
    </citation>
    <scope>NUCLEOTIDE SEQUENCE [LARGE SCALE GENOMIC DNA]</scope>
    <source>
        <strain evidence="5 6">PA1-10</strain>
    </source>
</reference>
<dbReference type="AlphaFoldDB" id="A0A5C4UX78"/>
<comment type="caution">
    <text evidence="5">The sequence shown here is derived from an EMBL/GenBank/DDBJ whole genome shotgun (WGS) entry which is preliminary data.</text>
</comment>
<evidence type="ECO:0000313" key="5">
    <source>
        <dbReference type="EMBL" id="KAB8182697.1"/>
    </source>
</evidence>
<sequence length="276" mass="30686">MDRMNSLMLNTDGVQIPQLGFGVWQVPADAAAQAVSTALKAGYRHIDTAAAYGNEEGVGQAVRDSELPRRKVFVTTKLWNADHDRAEAAFDECLARLGLDYVDLFLIHWPVPQQDRYVRAWKAMEKIYRDGRAKAIGTSNFTIDNLTRLMDETDLVPSINQIELHPYLQQHEMRAFHEANGILTEAWSPLGQGKGLLSDPALAVLSGKYGKTPAQIVLRWHLQLRNVVIPKSVTPSRIAENIDVFDFILDAEDMAAIGALNRGLRIGPDPATFNLV</sequence>
<evidence type="ECO:0000313" key="6">
    <source>
        <dbReference type="Proteomes" id="UP000312512"/>
    </source>
</evidence>
<dbReference type="PIRSF" id="PIRSF000097">
    <property type="entry name" value="AKR"/>
    <property type="match status" value="1"/>
</dbReference>
<dbReference type="SUPFAM" id="SSF51430">
    <property type="entry name" value="NAD(P)-linked oxidoreductase"/>
    <property type="match status" value="1"/>
</dbReference>
<organism evidence="5 6">
    <name type="scientific">Nonomuraea phyllanthi</name>
    <dbReference type="NCBI Taxonomy" id="2219224"/>
    <lineage>
        <taxon>Bacteria</taxon>
        <taxon>Bacillati</taxon>
        <taxon>Actinomycetota</taxon>
        <taxon>Actinomycetes</taxon>
        <taxon>Streptosporangiales</taxon>
        <taxon>Streptosporangiaceae</taxon>
        <taxon>Nonomuraea</taxon>
    </lineage>
</organism>
<keyword evidence="6" id="KW-1185">Reference proteome</keyword>
<dbReference type="InterPro" id="IPR036812">
    <property type="entry name" value="NAD(P)_OxRdtase_dom_sf"/>
</dbReference>
<dbReference type="EMBL" id="VDLX02000039">
    <property type="protein sequence ID" value="KAB8182697.1"/>
    <property type="molecule type" value="Genomic_DNA"/>
</dbReference>
<dbReference type="InterPro" id="IPR023210">
    <property type="entry name" value="NADP_OxRdtase_dom"/>
</dbReference>
<dbReference type="Pfam" id="PF00248">
    <property type="entry name" value="Aldo_ket_red"/>
    <property type="match status" value="1"/>
</dbReference>
<dbReference type="FunFam" id="3.20.20.100:FF:000015">
    <property type="entry name" value="Oxidoreductase, aldo/keto reductase family"/>
    <property type="match status" value="1"/>
</dbReference>
<feature type="domain" description="NADP-dependent oxidoreductase" evidence="4">
    <location>
        <begin position="19"/>
        <end position="261"/>
    </location>
</feature>
<dbReference type="PROSITE" id="PS00063">
    <property type="entry name" value="ALDOKETO_REDUCTASE_3"/>
    <property type="match status" value="1"/>
</dbReference>
<keyword evidence="3" id="KW-0560">Oxidoreductase</keyword>
<dbReference type="InterPro" id="IPR020471">
    <property type="entry name" value="AKR"/>
</dbReference>
<dbReference type="PRINTS" id="PR00069">
    <property type="entry name" value="ALDKETRDTASE"/>
</dbReference>
<dbReference type="PROSITE" id="PS00798">
    <property type="entry name" value="ALDOKETO_REDUCTASE_1"/>
    <property type="match status" value="1"/>
</dbReference>
<dbReference type="PANTHER" id="PTHR43827">
    <property type="entry name" value="2,5-DIKETO-D-GLUCONIC ACID REDUCTASE"/>
    <property type="match status" value="1"/>
</dbReference>
<dbReference type="PANTHER" id="PTHR43827:SF3">
    <property type="entry name" value="NADP-DEPENDENT OXIDOREDUCTASE DOMAIN-CONTAINING PROTEIN"/>
    <property type="match status" value="1"/>
</dbReference>
<accession>A0A5C4UX78</accession>
<evidence type="ECO:0000256" key="1">
    <source>
        <dbReference type="ARBA" id="ARBA00007905"/>
    </source>
</evidence>
<dbReference type="GO" id="GO:0016616">
    <property type="term" value="F:oxidoreductase activity, acting on the CH-OH group of donors, NAD or NADP as acceptor"/>
    <property type="evidence" value="ECO:0007669"/>
    <property type="project" value="UniProtKB-ARBA"/>
</dbReference>
<dbReference type="Gene3D" id="3.20.20.100">
    <property type="entry name" value="NADP-dependent oxidoreductase domain"/>
    <property type="match status" value="1"/>
</dbReference>
<dbReference type="OrthoDB" id="9804790at2"/>
<dbReference type="InterPro" id="IPR018170">
    <property type="entry name" value="Aldo/ket_reductase_CS"/>
</dbReference>
<evidence type="ECO:0000256" key="3">
    <source>
        <dbReference type="ARBA" id="ARBA00023002"/>
    </source>
</evidence>
<name>A0A5C4UX78_9ACTN</name>
<evidence type="ECO:0000259" key="4">
    <source>
        <dbReference type="Pfam" id="PF00248"/>
    </source>
</evidence>
<dbReference type="Proteomes" id="UP000312512">
    <property type="component" value="Unassembled WGS sequence"/>
</dbReference>